<feature type="non-terminal residue" evidence="1">
    <location>
        <position position="69"/>
    </location>
</feature>
<reference evidence="1" key="1">
    <citation type="submission" date="2022-08" db="EMBL/GenBank/DDBJ databases">
        <authorList>
            <person name="Kallberg Y."/>
            <person name="Tangrot J."/>
            <person name="Rosling A."/>
        </authorList>
    </citation>
    <scope>NUCLEOTIDE SEQUENCE</scope>
    <source>
        <strain evidence="1">Wild A</strain>
    </source>
</reference>
<sequence length="69" mass="7814">AFFHHQKIAGKLVAYSVYKPSNKPIQGLSSQTITPHLQQTVFSSNILSKFVRDLKREQQLDFGDKLVAL</sequence>
<name>A0A9W4SD25_9GLOM</name>
<gene>
    <name evidence="1" type="ORF">FWILDA_LOCUS1584</name>
</gene>
<organism evidence="1 2">
    <name type="scientific">Funneliformis geosporum</name>
    <dbReference type="NCBI Taxonomy" id="1117311"/>
    <lineage>
        <taxon>Eukaryota</taxon>
        <taxon>Fungi</taxon>
        <taxon>Fungi incertae sedis</taxon>
        <taxon>Mucoromycota</taxon>
        <taxon>Glomeromycotina</taxon>
        <taxon>Glomeromycetes</taxon>
        <taxon>Glomerales</taxon>
        <taxon>Glomeraceae</taxon>
        <taxon>Funneliformis</taxon>
    </lineage>
</organism>
<accession>A0A9W4SD25</accession>
<dbReference type="EMBL" id="CAMKVN010000157">
    <property type="protein sequence ID" value="CAI2164470.1"/>
    <property type="molecule type" value="Genomic_DNA"/>
</dbReference>
<evidence type="ECO:0000313" key="2">
    <source>
        <dbReference type="Proteomes" id="UP001153678"/>
    </source>
</evidence>
<proteinExistence type="predicted"/>
<comment type="caution">
    <text evidence="1">The sequence shown here is derived from an EMBL/GenBank/DDBJ whole genome shotgun (WGS) entry which is preliminary data.</text>
</comment>
<dbReference type="Proteomes" id="UP001153678">
    <property type="component" value="Unassembled WGS sequence"/>
</dbReference>
<evidence type="ECO:0000313" key="1">
    <source>
        <dbReference type="EMBL" id="CAI2164470.1"/>
    </source>
</evidence>
<dbReference type="AlphaFoldDB" id="A0A9W4SD25"/>
<protein>
    <submittedName>
        <fullName evidence="1">479_t:CDS:1</fullName>
    </submittedName>
</protein>
<keyword evidence="2" id="KW-1185">Reference proteome</keyword>